<dbReference type="Pfam" id="PF00005">
    <property type="entry name" value="ABC_tran"/>
    <property type="match status" value="2"/>
</dbReference>
<organism evidence="6 7">
    <name type="scientific">Marinicella pacifica</name>
    <dbReference type="NCBI Taxonomy" id="1171543"/>
    <lineage>
        <taxon>Bacteria</taxon>
        <taxon>Pseudomonadati</taxon>
        <taxon>Pseudomonadota</taxon>
        <taxon>Gammaproteobacteria</taxon>
        <taxon>Lysobacterales</taxon>
        <taxon>Marinicellaceae</taxon>
        <taxon>Marinicella</taxon>
    </lineage>
</organism>
<evidence type="ECO:0000256" key="1">
    <source>
        <dbReference type="ARBA" id="ARBA00005417"/>
    </source>
</evidence>
<evidence type="ECO:0000313" key="6">
    <source>
        <dbReference type="EMBL" id="GGF92586.1"/>
    </source>
</evidence>
<dbReference type="SMART" id="SM00382">
    <property type="entry name" value="AAA"/>
    <property type="match status" value="2"/>
</dbReference>
<dbReference type="PROSITE" id="PS00211">
    <property type="entry name" value="ABC_TRANSPORTER_1"/>
    <property type="match status" value="2"/>
</dbReference>
<feature type="domain" description="ABC transporter" evidence="5">
    <location>
        <begin position="273"/>
        <end position="517"/>
    </location>
</feature>
<dbReference type="PANTHER" id="PTHR43776">
    <property type="entry name" value="TRANSPORT ATP-BINDING PROTEIN"/>
    <property type="match status" value="1"/>
</dbReference>
<dbReference type="InterPro" id="IPR027417">
    <property type="entry name" value="P-loop_NTPase"/>
</dbReference>
<dbReference type="InterPro" id="IPR003439">
    <property type="entry name" value="ABC_transporter-like_ATP-bd"/>
</dbReference>
<dbReference type="Proteomes" id="UP000605253">
    <property type="component" value="Unassembled WGS sequence"/>
</dbReference>
<name>A0A917FP21_9GAMM</name>
<dbReference type="GO" id="GO:0015833">
    <property type="term" value="P:peptide transport"/>
    <property type="evidence" value="ECO:0007669"/>
    <property type="project" value="InterPro"/>
</dbReference>
<protein>
    <submittedName>
        <fullName evidence="6">ABC transporter ATP-binding protein</fullName>
    </submittedName>
</protein>
<keyword evidence="7" id="KW-1185">Reference proteome</keyword>
<comment type="caution">
    <text evidence="6">The sequence shown here is derived from an EMBL/GenBank/DDBJ whole genome shotgun (WGS) entry which is preliminary data.</text>
</comment>
<dbReference type="PROSITE" id="PS50893">
    <property type="entry name" value="ABC_TRANSPORTER_2"/>
    <property type="match status" value="2"/>
</dbReference>
<dbReference type="NCBIfam" id="NF008453">
    <property type="entry name" value="PRK11308.1"/>
    <property type="match status" value="2"/>
</dbReference>
<reference evidence="6" key="2">
    <citation type="submission" date="2020-09" db="EMBL/GenBank/DDBJ databases">
        <authorList>
            <person name="Sun Q."/>
            <person name="Zhou Y."/>
        </authorList>
    </citation>
    <scope>NUCLEOTIDE SEQUENCE</scope>
    <source>
        <strain evidence="6">CGMCC 1.12181</strain>
    </source>
</reference>
<keyword evidence="3" id="KW-0547">Nucleotide-binding</keyword>
<dbReference type="EMBL" id="BMEO01000004">
    <property type="protein sequence ID" value="GGF92586.1"/>
    <property type="molecule type" value="Genomic_DNA"/>
</dbReference>
<reference evidence="6" key="1">
    <citation type="journal article" date="2014" name="Int. J. Syst. Evol. Microbiol.">
        <title>Complete genome sequence of Corynebacterium casei LMG S-19264T (=DSM 44701T), isolated from a smear-ripened cheese.</title>
        <authorList>
            <consortium name="US DOE Joint Genome Institute (JGI-PGF)"/>
            <person name="Walter F."/>
            <person name="Albersmeier A."/>
            <person name="Kalinowski J."/>
            <person name="Ruckert C."/>
        </authorList>
    </citation>
    <scope>NUCLEOTIDE SEQUENCE</scope>
    <source>
        <strain evidence="6">CGMCC 1.12181</strain>
    </source>
</reference>
<dbReference type="PANTHER" id="PTHR43776:SF7">
    <property type="entry name" value="D,D-DIPEPTIDE TRANSPORT ATP-BINDING PROTEIN DDPF-RELATED"/>
    <property type="match status" value="1"/>
</dbReference>
<dbReference type="CDD" id="cd03257">
    <property type="entry name" value="ABC_NikE_OppD_transporters"/>
    <property type="match status" value="2"/>
</dbReference>
<dbReference type="GO" id="GO:0016887">
    <property type="term" value="F:ATP hydrolysis activity"/>
    <property type="evidence" value="ECO:0007669"/>
    <property type="project" value="InterPro"/>
</dbReference>
<dbReference type="InterPro" id="IPR050319">
    <property type="entry name" value="ABC_transp_ATP-bind"/>
</dbReference>
<keyword evidence="2" id="KW-0813">Transport</keyword>
<gene>
    <name evidence="6" type="ORF">GCM10011365_12260</name>
</gene>
<accession>A0A917FP21</accession>
<keyword evidence="4 6" id="KW-0067">ATP-binding</keyword>
<evidence type="ECO:0000313" key="7">
    <source>
        <dbReference type="Proteomes" id="UP000605253"/>
    </source>
</evidence>
<sequence length="528" mass="58661">MHDHPILSVQNLSLQFQQTHAATLKNLSFQLQAGETIGLAGASGSGKSLTAQCLMGIQPTNSLLRGEIIFNNRKLTGLNQKQWQDIRGQCMSMVFQEPMTAFNPVQTIGRQITEMLVLHSHLNHSQRQHRLNQLLSDVRLPADFHNRYPHQLSGGQKQRAVIAMAVACQPDLLICDEPTTALDVTTQEHIIKLLKKLQEKYAMAMLFISHDLAVMAQVADRIAVMQSGEIVETADTHTLINEPQTDYSRQLLAAAGLKKLQDKTFKSEPAALLHIKNLTVTFKQPKSLFRSHQFTAVNQANMHIHAGEIVGLVGESGSGKTTLGRCLVGLQTPESGEILFKGQALPDNRQAKKRIQMIFQDPYASLNPQLTIQQSLSEPLTIHGLYKDKSQRQQRLKSLLNQVELDATSLNRYPHQFSGGQRQRIAIARALACEPELLICDEAVTALDVLIQQEIVALLKKLVEETSLSLLFITHDIALVSGFADRLVVMQNGQLIEQGPSRDIIQHPKHSYTQQLITSIPRLATTAS</sequence>
<dbReference type="SUPFAM" id="SSF52540">
    <property type="entry name" value="P-loop containing nucleoside triphosphate hydrolases"/>
    <property type="match status" value="2"/>
</dbReference>
<dbReference type="Pfam" id="PF08352">
    <property type="entry name" value="oligo_HPY"/>
    <property type="match status" value="1"/>
</dbReference>
<dbReference type="FunFam" id="3.40.50.300:FF:000016">
    <property type="entry name" value="Oligopeptide ABC transporter ATP-binding component"/>
    <property type="match status" value="1"/>
</dbReference>
<evidence type="ECO:0000256" key="2">
    <source>
        <dbReference type="ARBA" id="ARBA00022448"/>
    </source>
</evidence>
<evidence type="ECO:0000256" key="3">
    <source>
        <dbReference type="ARBA" id="ARBA00022741"/>
    </source>
</evidence>
<feature type="domain" description="ABC transporter" evidence="5">
    <location>
        <begin position="7"/>
        <end position="252"/>
    </location>
</feature>
<proteinExistence type="inferred from homology"/>
<evidence type="ECO:0000256" key="4">
    <source>
        <dbReference type="ARBA" id="ARBA00022840"/>
    </source>
</evidence>
<evidence type="ECO:0000259" key="5">
    <source>
        <dbReference type="PROSITE" id="PS50893"/>
    </source>
</evidence>
<dbReference type="Gene3D" id="3.40.50.300">
    <property type="entry name" value="P-loop containing nucleotide triphosphate hydrolases"/>
    <property type="match status" value="2"/>
</dbReference>
<dbReference type="GO" id="GO:0055085">
    <property type="term" value="P:transmembrane transport"/>
    <property type="evidence" value="ECO:0007669"/>
    <property type="project" value="UniProtKB-ARBA"/>
</dbReference>
<dbReference type="NCBIfam" id="NF007739">
    <property type="entry name" value="PRK10419.1"/>
    <property type="match status" value="2"/>
</dbReference>
<dbReference type="InterPro" id="IPR003593">
    <property type="entry name" value="AAA+_ATPase"/>
</dbReference>
<dbReference type="InterPro" id="IPR017871">
    <property type="entry name" value="ABC_transporter-like_CS"/>
</dbReference>
<dbReference type="GO" id="GO:0005524">
    <property type="term" value="F:ATP binding"/>
    <property type="evidence" value="ECO:0007669"/>
    <property type="project" value="UniProtKB-KW"/>
</dbReference>
<dbReference type="NCBIfam" id="NF010167">
    <property type="entry name" value="PRK13648.1"/>
    <property type="match status" value="2"/>
</dbReference>
<dbReference type="RefSeq" id="WP_188364826.1">
    <property type="nucleotide sequence ID" value="NZ_BAABJF010000015.1"/>
</dbReference>
<dbReference type="AlphaFoldDB" id="A0A917FP21"/>
<dbReference type="InterPro" id="IPR013563">
    <property type="entry name" value="Oligopep_ABC_C"/>
</dbReference>
<comment type="similarity">
    <text evidence="1">Belongs to the ABC transporter superfamily.</text>
</comment>